<dbReference type="Proteomes" id="UP000827872">
    <property type="component" value="Linkage Group LG01"/>
</dbReference>
<gene>
    <name evidence="1" type="ORF">K3G42_033206</name>
</gene>
<keyword evidence="2" id="KW-1185">Reference proteome</keyword>
<accession>A0ACB8GFM5</accession>
<dbReference type="EMBL" id="CM037614">
    <property type="protein sequence ID" value="KAH8017925.1"/>
    <property type="molecule type" value="Genomic_DNA"/>
</dbReference>
<name>A0ACB8GFM5_9SAUR</name>
<organism evidence="1 2">
    <name type="scientific">Sphaerodactylus townsendi</name>
    <dbReference type="NCBI Taxonomy" id="933632"/>
    <lineage>
        <taxon>Eukaryota</taxon>
        <taxon>Metazoa</taxon>
        <taxon>Chordata</taxon>
        <taxon>Craniata</taxon>
        <taxon>Vertebrata</taxon>
        <taxon>Euteleostomi</taxon>
        <taxon>Lepidosauria</taxon>
        <taxon>Squamata</taxon>
        <taxon>Bifurcata</taxon>
        <taxon>Gekkota</taxon>
        <taxon>Sphaerodactylidae</taxon>
        <taxon>Sphaerodactylus</taxon>
    </lineage>
</organism>
<evidence type="ECO:0000313" key="1">
    <source>
        <dbReference type="EMBL" id="KAH8017925.1"/>
    </source>
</evidence>
<proteinExistence type="predicted"/>
<protein>
    <submittedName>
        <fullName evidence="1">Uncharacterized protein</fullName>
    </submittedName>
</protein>
<comment type="caution">
    <text evidence="1">The sequence shown here is derived from an EMBL/GenBank/DDBJ whole genome shotgun (WGS) entry which is preliminary data.</text>
</comment>
<sequence>MQLRIHIRGEDVRTLVTSGICNLSDVLFPLYNLPVPFNGSPSLWFSQSSKQERAIRQGNKTVLILQQLPLFAVLVNSERKVQMAAQITSGMTDLPPKICPLDPR</sequence>
<reference evidence="1" key="1">
    <citation type="submission" date="2021-08" db="EMBL/GenBank/DDBJ databases">
        <title>The first chromosome-level gecko genome reveals the dynamic sex chromosomes of Neotropical dwarf geckos (Sphaerodactylidae: Sphaerodactylus).</title>
        <authorList>
            <person name="Pinto B.J."/>
            <person name="Keating S.E."/>
            <person name="Gamble T."/>
        </authorList>
    </citation>
    <scope>NUCLEOTIDE SEQUENCE</scope>
    <source>
        <strain evidence="1">TG3544</strain>
    </source>
</reference>
<evidence type="ECO:0000313" key="2">
    <source>
        <dbReference type="Proteomes" id="UP000827872"/>
    </source>
</evidence>